<organism evidence="2">
    <name type="scientific">Arundo donax</name>
    <name type="common">Giant reed</name>
    <name type="synonym">Donax arundinaceus</name>
    <dbReference type="NCBI Taxonomy" id="35708"/>
    <lineage>
        <taxon>Eukaryota</taxon>
        <taxon>Viridiplantae</taxon>
        <taxon>Streptophyta</taxon>
        <taxon>Embryophyta</taxon>
        <taxon>Tracheophyta</taxon>
        <taxon>Spermatophyta</taxon>
        <taxon>Magnoliopsida</taxon>
        <taxon>Liliopsida</taxon>
        <taxon>Poales</taxon>
        <taxon>Poaceae</taxon>
        <taxon>PACMAD clade</taxon>
        <taxon>Arundinoideae</taxon>
        <taxon>Arundineae</taxon>
        <taxon>Arundo</taxon>
    </lineage>
</organism>
<protein>
    <submittedName>
        <fullName evidence="2">Uncharacterized protein</fullName>
    </submittedName>
</protein>
<keyword evidence="1" id="KW-1133">Transmembrane helix</keyword>
<evidence type="ECO:0000256" key="1">
    <source>
        <dbReference type="SAM" id="Phobius"/>
    </source>
</evidence>
<evidence type="ECO:0000313" key="2">
    <source>
        <dbReference type="EMBL" id="JAD79606.1"/>
    </source>
</evidence>
<proteinExistence type="predicted"/>
<reference evidence="2" key="1">
    <citation type="submission" date="2014-09" db="EMBL/GenBank/DDBJ databases">
        <authorList>
            <person name="Magalhaes I.L.F."/>
            <person name="Oliveira U."/>
            <person name="Santos F.R."/>
            <person name="Vidigal T.H.D.A."/>
            <person name="Brescovit A.D."/>
            <person name="Santos A.J."/>
        </authorList>
    </citation>
    <scope>NUCLEOTIDE SEQUENCE</scope>
    <source>
        <tissue evidence="2">Shoot tissue taken approximately 20 cm above the soil surface</tissue>
    </source>
</reference>
<keyword evidence="1" id="KW-0472">Membrane</keyword>
<keyword evidence="1" id="KW-0812">Transmembrane</keyword>
<accession>A0A0A9CVN3</accession>
<dbReference type="AlphaFoldDB" id="A0A0A9CVN3"/>
<sequence>MRRSRGHGGGGGGGGGAGGSGVVASSLAALLCCLMALAGAAAAQKPRLPSAYKTLSGVCETALSPRNWKFLRKS</sequence>
<name>A0A0A9CVN3_ARUDO</name>
<feature type="transmembrane region" description="Helical" evidence="1">
    <location>
        <begin position="20"/>
        <end position="43"/>
    </location>
</feature>
<dbReference type="EMBL" id="GBRH01218289">
    <property type="protein sequence ID" value="JAD79606.1"/>
    <property type="molecule type" value="Transcribed_RNA"/>
</dbReference>
<reference evidence="2" key="2">
    <citation type="journal article" date="2015" name="Data Brief">
        <title>Shoot transcriptome of the giant reed, Arundo donax.</title>
        <authorList>
            <person name="Barrero R.A."/>
            <person name="Guerrero F.D."/>
            <person name="Moolhuijzen P."/>
            <person name="Goolsby J.A."/>
            <person name="Tidwell J."/>
            <person name="Bellgard S.E."/>
            <person name="Bellgard M.I."/>
        </authorList>
    </citation>
    <scope>NUCLEOTIDE SEQUENCE</scope>
    <source>
        <tissue evidence="2">Shoot tissue taken approximately 20 cm above the soil surface</tissue>
    </source>
</reference>